<accession>A0A6N8S681</accession>
<organism evidence="3 4">
    <name type="scientific">Shinella kummerowiae</name>
    <dbReference type="NCBI Taxonomy" id="417745"/>
    <lineage>
        <taxon>Bacteria</taxon>
        <taxon>Pseudomonadati</taxon>
        <taxon>Pseudomonadota</taxon>
        <taxon>Alphaproteobacteria</taxon>
        <taxon>Hyphomicrobiales</taxon>
        <taxon>Rhizobiaceae</taxon>
        <taxon>Shinella</taxon>
    </lineage>
</organism>
<keyword evidence="1" id="KW-0732">Signal</keyword>
<dbReference type="RefSeq" id="WP_160857581.1">
    <property type="nucleotide sequence ID" value="NZ_WUMK01000002.1"/>
</dbReference>
<reference evidence="3 4" key="1">
    <citation type="submission" date="2019-12" db="EMBL/GenBank/DDBJ databases">
        <title>Shinella kummerowiae sp. nov., a symbiotic bacterium isolated from root nodules of the herbal legume Kummerowia stipulacea.</title>
        <authorList>
            <person name="Gao J."/>
        </authorList>
    </citation>
    <scope>NUCLEOTIDE SEQUENCE [LARGE SCALE GENOMIC DNA]</scope>
    <source>
        <strain evidence="3 4">CCBAU 25048</strain>
    </source>
</reference>
<evidence type="ECO:0000259" key="2">
    <source>
        <dbReference type="Pfam" id="PF08239"/>
    </source>
</evidence>
<proteinExistence type="predicted"/>
<sequence>MTSFLRILAASACLSVAFSAPSASAAGSGQCLVDDPTGTPLNVRSAPNGTILTTLANGTAVEVVEEMKIGTKRWFFVARQGERLGWIFGAYVVCKQAGDAREAAPSQPAEQR</sequence>
<evidence type="ECO:0000256" key="1">
    <source>
        <dbReference type="SAM" id="SignalP"/>
    </source>
</evidence>
<dbReference type="Pfam" id="PF08239">
    <property type="entry name" value="SH3_3"/>
    <property type="match status" value="1"/>
</dbReference>
<dbReference type="Gene3D" id="2.30.30.40">
    <property type="entry name" value="SH3 Domains"/>
    <property type="match status" value="1"/>
</dbReference>
<protein>
    <submittedName>
        <fullName evidence="3">SH3 domain-containing protein</fullName>
    </submittedName>
</protein>
<comment type="caution">
    <text evidence="3">The sequence shown here is derived from an EMBL/GenBank/DDBJ whole genome shotgun (WGS) entry which is preliminary data.</text>
</comment>
<feature type="signal peptide" evidence="1">
    <location>
        <begin position="1"/>
        <end position="25"/>
    </location>
</feature>
<dbReference type="InterPro" id="IPR003646">
    <property type="entry name" value="SH3-like_bac-type"/>
</dbReference>
<gene>
    <name evidence="3" type="ORF">GR138_05290</name>
</gene>
<evidence type="ECO:0000313" key="4">
    <source>
        <dbReference type="Proteomes" id="UP000435802"/>
    </source>
</evidence>
<dbReference type="AlphaFoldDB" id="A0A6N8S681"/>
<feature type="chain" id="PRO_5026839700" evidence="1">
    <location>
        <begin position="26"/>
        <end position="112"/>
    </location>
</feature>
<dbReference type="Proteomes" id="UP000435802">
    <property type="component" value="Unassembled WGS sequence"/>
</dbReference>
<dbReference type="EMBL" id="WUMK01000002">
    <property type="protein sequence ID" value="MXN44595.1"/>
    <property type="molecule type" value="Genomic_DNA"/>
</dbReference>
<name>A0A6N8S681_9HYPH</name>
<evidence type="ECO:0000313" key="3">
    <source>
        <dbReference type="EMBL" id="MXN44595.1"/>
    </source>
</evidence>
<keyword evidence="4" id="KW-1185">Reference proteome</keyword>
<dbReference type="OrthoDB" id="8602948at2"/>
<feature type="domain" description="SH3b" evidence="2">
    <location>
        <begin position="41"/>
        <end position="92"/>
    </location>
</feature>